<dbReference type="InterPro" id="IPR003615">
    <property type="entry name" value="HNH_nuc"/>
</dbReference>
<dbReference type="GO" id="GO:0004519">
    <property type="term" value="F:endonuclease activity"/>
    <property type="evidence" value="ECO:0007669"/>
    <property type="project" value="InterPro"/>
</dbReference>
<organism evidence="3 4">
    <name type="scientific">Flavipsychrobacter stenotrophus</name>
    <dbReference type="NCBI Taxonomy" id="2077091"/>
    <lineage>
        <taxon>Bacteria</taxon>
        <taxon>Pseudomonadati</taxon>
        <taxon>Bacteroidota</taxon>
        <taxon>Chitinophagia</taxon>
        <taxon>Chitinophagales</taxon>
        <taxon>Chitinophagaceae</taxon>
        <taxon>Flavipsychrobacter</taxon>
    </lineage>
</organism>
<evidence type="ECO:0000313" key="4">
    <source>
        <dbReference type="Proteomes" id="UP000239872"/>
    </source>
</evidence>
<name>A0A2S7SQR2_9BACT</name>
<feature type="region of interest" description="Disordered" evidence="1">
    <location>
        <begin position="1"/>
        <end position="32"/>
    </location>
</feature>
<dbReference type="GO" id="GO:0008270">
    <property type="term" value="F:zinc ion binding"/>
    <property type="evidence" value="ECO:0007669"/>
    <property type="project" value="InterPro"/>
</dbReference>
<keyword evidence="4" id="KW-1185">Reference proteome</keyword>
<proteinExistence type="predicted"/>
<accession>A0A2S7SQR2</accession>
<dbReference type="EMBL" id="PPSL01000007">
    <property type="protein sequence ID" value="PQJ09230.1"/>
    <property type="molecule type" value="Genomic_DNA"/>
</dbReference>
<dbReference type="SMART" id="SM00507">
    <property type="entry name" value="HNHc"/>
    <property type="match status" value="1"/>
</dbReference>
<dbReference type="CDD" id="cd00085">
    <property type="entry name" value="HNHc"/>
    <property type="match status" value="1"/>
</dbReference>
<sequence length="135" mass="14730">MQPGFSLTPALSKGEGGVTRDNSDTLRQSGDCHPLNRRQSLCLASDNNREIKLSECNNLKIVSKRATPREPGWRLRYMVLKRDLFRCVACGASPATNLGTVLHVDHIVAYSIGGESVMENLQTLCEVCNGGKGNL</sequence>
<reference evidence="3 4" key="1">
    <citation type="submission" date="2018-01" db="EMBL/GenBank/DDBJ databases">
        <title>A novel member of the phylum Bacteroidetes isolated from glacier ice.</title>
        <authorList>
            <person name="Liu Q."/>
            <person name="Xin Y.-H."/>
        </authorList>
    </citation>
    <scope>NUCLEOTIDE SEQUENCE [LARGE SCALE GENOMIC DNA]</scope>
    <source>
        <strain evidence="3 4">RB1R16</strain>
    </source>
</reference>
<protein>
    <recommendedName>
        <fullName evidence="2">HNH nuclease domain-containing protein</fullName>
    </recommendedName>
</protein>
<dbReference type="InterPro" id="IPR002711">
    <property type="entry name" value="HNH"/>
</dbReference>
<dbReference type="Pfam" id="PF01844">
    <property type="entry name" value="HNH"/>
    <property type="match status" value="1"/>
</dbReference>
<dbReference type="Proteomes" id="UP000239872">
    <property type="component" value="Unassembled WGS sequence"/>
</dbReference>
<evidence type="ECO:0000259" key="2">
    <source>
        <dbReference type="SMART" id="SM00507"/>
    </source>
</evidence>
<evidence type="ECO:0000256" key="1">
    <source>
        <dbReference type="SAM" id="MobiDB-lite"/>
    </source>
</evidence>
<dbReference type="Gene3D" id="1.10.30.50">
    <property type="match status" value="1"/>
</dbReference>
<dbReference type="AlphaFoldDB" id="A0A2S7SQR2"/>
<gene>
    <name evidence="3" type="ORF">CJD36_020750</name>
</gene>
<feature type="domain" description="HNH nuclease" evidence="2">
    <location>
        <begin position="74"/>
        <end position="130"/>
    </location>
</feature>
<comment type="caution">
    <text evidence="3">The sequence shown here is derived from an EMBL/GenBank/DDBJ whole genome shotgun (WGS) entry which is preliminary data.</text>
</comment>
<dbReference type="OrthoDB" id="681120at2"/>
<dbReference type="GO" id="GO:0003676">
    <property type="term" value="F:nucleic acid binding"/>
    <property type="evidence" value="ECO:0007669"/>
    <property type="project" value="InterPro"/>
</dbReference>
<evidence type="ECO:0000313" key="3">
    <source>
        <dbReference type="EMBL" id="PQJ09230.1"/>
    </source>
</evidence>